<dbReference type="AlphaFoldDB" id="A0A1B7TA29"/>
<comment type="caution">
    <text evidence="2">The sequence shown here is derived from an EMBL/GenBank/DDBJ whole genome shotgun (WGS) entry which is preliminary data.</text>
</comment>
<dbReference type="GO" id="GO:0006904">
    <property type="term" value="P:vesicle docking involved in exocytosis"/>
    <property type="evidence" value="ECO:0007669"/>
    <property type="project" value="InterPro"/>
</dbReference>
<evidence type="ECO:0000313" key="2">
    <source>
        <dbReference type="EMBL" id="OBA25578.1"/>
    </source>
</evidence>
<gene>
    <name evidence="2" type="ORF">HANVADRAFT_53834</name>
</gene>
<organism evidence="2 3">
    <name type="scientific">Hanseniaspora valbyensis NRRL Y-1626</name>
    <dbReference type="NCBI Taxonomy" id="766949"/>
    <lineage>
        <taxon>Eukaryota</taxon>
        <taxon>Fungi</taxon>
        <taxon>Dikarya</taxon>
        <taxon>Ascomycota</taxon>
        <taxon>Saccharomycotina</taxon>
        <taxon>Saccharomycetes</taxon>
        <taxon>Saccharomycodales</taxon>
        <taxon>Saccharomycodaceae</taxon>
        <taxon>Hanseniaspora</taxon>
    </lineage>
</organism>
<reference evidence="3" key="1">
    <citation type="journal article" date="2016" name="Proc. Natl. Acad. Sci. U.S.A.">
        <title>Comparative genomics of biotechnologically important yeasts.</title>
        <authorList>
            <person name="Riley R."/>
            <person name="Haridas S."/>
            <person name="Wolfe K.H."/>
            <person name="Lopes M.R."/>
            <person name="Hittinger C.T."/>
            <person name="Goeker M."/>
            <person name="Salamov A.A."/>
            <person name="Wisecaver J.H."/>
            <person name="Long T.M."/>
            <person name="Calvey C.H."/>
            <person name="Aerts A.L."/>
            <person name="Barry K.W."/>
            <person name="Choi C."/>
            <person name="Clum A."/>
            <person name="Coughlan A.Y."/>
            <person name="Deshpande S."/>
            <person name="Douglass A.P."/>
            <person name="Hanson S.J."/>
            <person name="Klenk H.-P."/>
            <person name="LaButti K.M."/>
            <person name="Lapidus A."/>
            <person name="Lindquist E.A."/>
            <person name="Lipzen A.M."/>
            <person name="Meier-Kolthoff J.P."/>
            <person name="Ohm R.A."/>
            <person name="Otillar R.P."/>
            <person name="Pangilinan J.L."/>
            <person name="Peng Y."/>
            <person name="Rokas A."/>
            <person name="Rosa C.A."/>
            <person name="Scheuner C."/>
            <person name="Sibirny A.A."/>
            <person name="Slot J.C."/>
            <person name="Stielow J.B."/>
            <person name="Sun H."/>
            <person name="Kurtzman C.P."/>
            <person name="Blackwell M."/>
            <person name="Grigoriev I.V."/>
            <person name="Jeffries T.W."/>
        </authorList>
    </citation>
    <scope>NUCLEOTIDE SEQUENCE [LARGE SCALE GENOMIC DNA]</scope>
    <source>
        <strain evidence="3">NRRL Y-1626</strain>
    </source>
</reference>
<dbReference type="OrthoDB" id="3973236at2759"/>
<dbReference type="EMBL" id="LXPE01000070">
    <property type="protein sequence ID" value="OBA25578.1"/>
    <property type="molecule type" value="Genomic_DNA"/>
</dbReference>
<name>A0A1B7TA29_9ASCO</name>
<dbReference type="InterPro" id="IPR007191">
    <property type="entry name" value="Sec8_exocyst_N"/>
</dbReference>
<dbReference type="Proteomes" id="UP000092321">
    <property type="component" value="Unassembled WGS sequence"/>
</dbReference>
<dbReference type="GO" id="GO:0000145">
    <property type="term" value="C:exocyst"/>
    <property type="evidence" value="ECO:0007669"/>
    <property type="project" value="InterPro"/>
</dbReference>
<evidence type="ECO:0000313" key="3">
    <source>
        <dbReference type="Proteomes" id="UP000092321"/>
    </source>
</evidence>
<feature type="domain" description="Exocyst complex component Sec8 N-terminal" evidence="1">
    <location>
        <begin position="32"/>
        <end position="143"/>
    </location>
</feature>
<protein>
    <recommendedName>
        <fullName evidence="1">Exocyst complex component Sec8 N-terminal domain-containing protein</fullName>
    </recommendedName>
</protein>
<accession>A0A1B7TA29</accession>
<proteinExistence type="predicted"/>
<keyword evidence="3" id="KW-1185">Reference proteome</keyword>
<sequence>MDQLIHELNKVNSKFQISVPSNGTNVNNSKLNDNPLPLSLKLLDTSSIGLNNELDSYLKNNEHLNAILKDYVGDNYKYILNDNMSTYLKIYKEYSNTKSIDYKSISENEINNNTTKNLQTLNNKFAQNSKMIHLISLIEYIYKEQNSIISLLFNASNRNIALTQYNHIIKKYKKLDNIIFLNKLYLFHDISIVSNNNKIKEKIKNNLFTYLMDLIFKNEINNTNTGKINNNTKSIKYDLKFVIDLFDQLNNNTIQNMTSNNEETNTSYEFIMENLEKLISDKFEDILLDEVNHLREDAPYKYELIKKHKFKNIRDLLAFDEETNHDLLLASQPSKINTKNETVNHDTLIKSAEVDIIVYEFFSDFFNSLNSKIVYLLLLVDLMDGKVDFFNNNINMHSGNDRIIKLIDNFLLKILKLYLIPSLSNIVAIPKQRLNQDDNKQNLFVLNKDILLSSDLNKDDFNEEEKENYLKLQQLFDEILPGMRSQAKDKQEKKEENNKIAMTKNEMLLIIPSNLMNLKYILPNLTSIMKTLTRFSHSTNESFLPKFLNDFYINELFNNNIAYILNTKIYNINLTHGTNFFKINGIIETFIFLINKILNLFPGLEYQFNSILMTKIYEIFKKFINHIVDSFKNFIKMFINLNTLSKDNLSEFKEIMKLTSYIKGSNEYGTINEKFILSFIESYKSLNRLNSWFKDSILANITL</sequence>
<feature type="non-terminal residue" evidence="2">
    <location>
        <position position="703"/>
    </location>
</feature>
<evidence type="ECO:0000259" key="1">
    <source>
        <dbReference type="Pfam" id="PF04048"/>
    </source>
</evidence>
<dbReference type="Pfam" id="PF04048">
    <property type="entry name" value="Sec8_N"/>
    <property type="match status" value="1"/>
</dbReference>